<dbReference type="OrthoDB" id="8020873at2"/>
<evidence type="ECO:0000313" key="1">
    <source>
        <dbReference type="EMBL" id="TDR90320.1"/>
    </source>
</evidence>
<dbReference type="RefSeq" id="WP_133771615.1">
    <property type="nucleotide sequence ID" value="NZ_SNZR01000013.1"/>
</dbReference>
<dbReference type="Proteomes" id="UP000295122">
    <property type="component" value="Unassembled WGS sequence"/>
</dbReference>
<protein>
    <submittedName>
        <fullName evidence="1">Uncharacterized protein</fullName>
    </submittedName>
</protein>
<comment type="caution">
    <text evidence="1">The sequence shown here is derived from an EMBL/GenBank/DDBJ whole genome shotgun (WGS) entry which is preliminary data.</text>
</comment>
<organism evidence="1 2">
    <name type="scientific">Enterovirga rhinocerotis</name>
    <dbReference type="NCBI Taxonomy" id="1339210"/>
    <lineage>
        <taxon>Bacteria</taxon>
        <taxon>Pseudomonadati</taxon>
        <taxon>Pseudomonadota</taxon>
        <taxon>Alphaproteobacteria</taxon>
        <taxon>Hyphomicrobiales</taxon>
        <taxon>Methylobacteriaceae</taxon>
        <taxon>Enterovirga</taxon>
    </lineage>
</organism>
<reference evidence="1 2" key="1">
    <citation type="submission" date="2019-03" db="EMBL/GenBank/DDBJ databases">
        <title>Genomic Encyclopedia of Type Strains, Phase IV (KMG-IV): sequencing the most valuable type-strain genomes for metagenomic binning, comparative biology and taxonomic classification.</title>
        <authorList>
            <person name="Goeker M."/>
        </authorList>
    </citation>
    <scope>NUCLEOTIDE SEQUENCE [LARGE SCALE GENOMIC DNA]</scope>
    <source>
        <strain evidence="1 2">DSM 25903</strain>
    </source>
</reference>
<dbReference type="AlphaFoldDB" id="A0A4R7BWP8"/>
<proteinExistence type="predicted"/>
<sequence>MTRRVLPDRRPGLRFDLEHGGFDLNVMIGMPEPGEAAEVFVSAHRKIGTPLMASVRDSAILVSLLLQHGCDIGTIAGALTREADGMPASPAGAVVDAMVAQIGDLA</sequence>
<keyword evidence="2" id="KW-1185">Reference proteome</keyword>
<gene>
    <name evidence="1" type="ORF">EV668_3168</name>
</gene>
<dbReference type="EMBL" id="SNZR01000013">
    <property type="protein sequence ID" value="TDR90320.1"/>
    <property type="molecule type" value="Genomic_DNA"/>
</dbReference>
<accession>A0A4R7BWP8</accession>
<evidence type="ECO:0000313" key="2">
    <source>
        <dbReference type="Proteomes" id="UP000295122"/>
    </source>
</evidence>
<name>A0A4R7BWP8_9HYPH</name>